<dbReference type="InterPro" id="IPR016187">
    <property type="entry name" value="CTDL_fold"/>
</dbReference>
<dbReference type="CDD" id="cd00037">
    <property type="entry name" value="CLECT"/>
    <property type="match status" value="1"/>
</dbReference>
<reference evidence="4" key="1">
    <citation type="submission" date="2017-10" db="EMBL/GenBank/DDBJ databases">
        <title>Rapid genome shrinkage in a self-fertile nematode reveals novel sperm competition proteins.</title>
        <authorList>
            <person name="Yin D."/>
            <person name="Schwarz E.M."/>
            <person name="Thomas C.G."/>
            <person name="Felde R.L."/>
            <person name="Korf I.F."/>
            <person name="Cutter A.D."/>
            <person name="Schartner C.M."/>
            <person name="Ralston E.J."/>
            <person name="Meyer B.J."/>
            <person name="Haag E.S."/>
        </authorList>
    </citation>
    <scope>NUCLEOTIDE SEQUENCE [LARGE SCALE GENOMIC DNA]</scope>
    <source>
        <strain evidence="4">JU1422</strain>
    </source>
</reference>
<dbReference type="Proteomes" id="UP000230233">
    <property type="component" value="Unassembled WGS sequence"/>
</dbReference>
<dbReference type="SUPFAM" id="SSF56436">
    <property type="entry name" value="C-type lectin-like"/>
    <property type="match status" value="2"/>
</dbReference>
<dbReference type="EMBL" id="PDUG01000007">
    <property type="protein sequence ID" value="PIC15001.1"/>
    <property type="molecule type" value="Genomic_DNA"/>
</dbReference>
<dbReference type="PANTHER" id="PTHR47629">
    <property type="entry name" value="C-TYPE LECTIN-RELATED"/>
    <property type="match status" value="1"/>
</dbReference>
<dbReference type="Pfam" id="PF08277">
    <property type="entry name" value="PAN_3"/>
    <property type="match status" value="2"/>
</dbReference>
<dbReference type="AlphaFoldDB" id="A0A2G5SJF2"/>
<dbReference type="InterPro" id="IPR016186">
    <property type="entry name" value="C-type_lectin-like/link_sf"/>
</dbReference>
<feature type="signal peptide" evidence="1">
    <location>
        <begin position="1"/>
        <end position="22"/>
    </location>
</feature>
<evidence type="ECO:0000313" key="4">
    <source>
        <dbReference type="Proteomes" id="UP000230233"/>
    </source>
</evidence>
<evidence type="ECO:0000256" key="1">
    <source>
        <dbReference type="SAM" id="SignalP"/>
    </source>
</evidence>
<dbReference type="STRING" id="1611254.A0A2G5SJF2"/>
<dbReference type="OrthoDB" id="5841182at2759"/>
<name>A0A2G5SJF2_9PELO</name>
<gene>
    <name evidence="3" type="ORF">B9Z55_027118</name>
</gene>
<sequence>MFSKIFLISLIFIFLTPQNNYAEVQKMLKIFGKVLDSDLKDAEFDENCTQTCFSDSDCILAFFDINSNCQLFFYNSTETLQVEETNRDDGFFVAFKTNLSTTNPDFCPIESEISPIILLGGDPISWTNPSDSTWLFKKCIGNWKMFKRPDPEIIVCMQVFLIRLGTTQPEAKDYCTSRGWKVTGVASVEETIWILELLNVTKLDTYKGIWIDGEKETTSDNFEWTDGYTEGYGAFENNNAELSGVSTTIMFFKIWLIFLVFIFLTPKNNHADVLKMLKIFGKVLDSDLKDAESDENCTQTCFSDSDCILAFFDINSNWLLFFYYSTETLKVEETNRDDGFFVAFKTSLSTTNPDFCPIESEIAPTIFLGEDPISWTNTSDSTWQFKKCVGNWKMFKRSDRDITVCMQVFILGKGTTQKQAEDYCSSMGKKVTGVAMVEESQWILNRTGELLNVTEWTKSEHYKGVWIDGERKTPGINDITWSDGYTEGYGAFKDKWAHLDNGLVVAEDCLFVSKTPRKGIIDDVPCGDGAGLPHGVACGYKLE</sequence>
<protein>
    <recommendedName>
        <fullName evidence="2">PAN-3 domain-containing protein</fullName>
    </recommendedName>
</protein>
<feature type="domain" description="PAN-3" evidence="2">
    <location>
        <begin position="6"/>
        <end position="135"/>
    </location>
</feature>
<comment type="caution">
    <text evidence="3">The sequence shown here is derived from an EMBL/GenBank/DDBJ whole genome shotgun (WGS) entry which is preliminary data.</text>
</comment>
<dbReference type="PANTHER" id="PTHR47629:SF5">
    <property type="entry name" value="C-TYPE LECTIN-RELATED"/>
    <property type="match status" value="1"/>
</dbReference>
<proteinExistence type="predicted"/>
<organism evidence="3 4">
    <name type="scientific">Caenorhabditis nigoni</name>
    <dbReference type="NCBI Taxonomy" id="1611254"/>
    <lineage>
        <taxon>Eukaryota</taxon>
        <taxon>Metazoa</taxon>
        <taxon>Ecdysozoa</taxon>
        <taxon>Nematoda</taxon>
        <taxon>Chromadorea</taxon>
        <taxon>Rhabditida</taxon>
        <taxon>Rhabditina</taxon>
        <taxon>Rhabditomorpha</taxon>
        <taxon>Rhabditoidea</taxon>
        <taxon>Rhabditidae</taxon>
        <taxon>Peloderinae</taxon>
        <taxon>Caenorhabditis</taxon>
    </lineage>
</organism>
<dbReference type="Gene3D" id="3.10.100.10">
    <property type="entry name" value="Mannose-Binding Protein A, subunit A"/>
    <property type="match status" value="2"/>
</dbReference>
<evidence type="ECO:0000259" key="2">
    <source>
        <dbReference type="SMART" id="SM00605"/>
    </source>
</evidence>
<dbReference type="SMART" id="SM00605">
    <property type="entry name" value="CW"/>
    <property type="match status" value="2"/>
</dbReference>
<accession>A0A2G5SJF2</accession>
<feature type="chain" id="PRO_5013633528" description="PAN-3 domain-containing protein" evidence="1">
    <location>
        <begin position="23"/>
        <end position="543"/>
    </location>
</feature>
<feature type="domain" description="PAN-3" evidence="2">
    <location>
        <begin position="256"/>
        <end position="384"/>
    </location>
</feature>
<evidence type="ECO:0000313" key="3">
    <source>
        <dbReference type="EMBL" id="PIC15001.1"/>
    </source>
</evidence>
<dbReference type="InterPro" id="IPR006583">
    <property type="entry name" value="PAN-3_domain"/>
</dbReference>
<keyword evidence="1" id="KW-0732">Signal</keyword>
<keyword evidence="4" id="KW-1185">Reference proteome</keyword>